<name>A0A8H7VLY8_9FUNG</name>
<evidence type="ECO:0000256" key="1">
    <source>
        <dbReference type="SAM" id="MobiDB-lite"/>
    </source>
</evidence>
<evidence type="ECO:0000313" key="2">
    <source>
        <dbReference type="EMBL" id="KAG2221348.1"/>
    </source>
</evidence>
<dbReference type="EMBL" id="JAEPRB010000112">
    <property type="protein sequence ID" value="KAG2221348.1"/>
    <property type="molecule type" value="Genomic_DNA"/>
</dbReference>
<accession>A0A8H7VLY8</accession>
<organism evidence="2 3">
    <name type="scientific">Circinella minor</name>
    <dbReference type="NCBI Taxonomy" id="1195481"/>
    <lineage>
        <taxon>Eukaryota</taxon>
        <taxon>Fungi</taxon>
        <taxon>Fungi incertae sedis</taxon>
        <taxon>Mucoromycota</taxon>
        <taxon>Mucoromycotina</taxon>
        <taxon>Mucoromycetes</taxon>
        <taxon>Mucorales</taxon>
        <taxon>Lichtheimiaceae</taxon>
        <taxon>Circinella</taxon>
    </lineage>
</organism>
<dbReference type="OrthoDB" id="10505655at2759"/>
<reference evidence="2 3" key="1">
    <citation type="submission" date="2020-12" db="EMBL/GenBank/DDBJ databases">
        <title>Metabolic potential, ecology and presence of endohyphal bacteria is reflected in genomic diversity of Mucoromycotina.</title>
        <authorList>
            <person name="Muszewska A."/>
            <person name="Okrasinska A."/>
            <person name="Steczkiewicz K."/>
            <person name="Drgas O."/>
            <person name="Orlowska M."/>
            <person name="Perlinska-Lenart U."/>
            <person name="Aleksandrzak-Piekarczyk T."/>
            <person name="Szatraj K."/>
            <person name="Zielenkiewicz U."/>
            <person name="Pilsyk S."/>
            <person name="Malc E."/>
            <person name="Mieczkowski P."/>
            <person name="Kruszewska J.S."/>
            <person name="Biernat P."/>
            <person name="Pawlowska J."/>
        </authorList>
    </citation>
    <scope>NUCLEOTIDE SEQUENCE [LARGE SCALE GENOMIC DNA]</scope>
    <source>
        <strain evidence="2 3">CBS 142.35</strain>
    </source>
</reference>
<evidence type="ECO:0000313" key="3">
    <source>
        <dbReference type="Proteomes" id="UP000646827"/>
    </source>
</evidence>
<dbReference type="AlphaFoldDB" id="A0A8H7VLY8"/>
<sequence length="80" mass="8726">MLPSLEQSNSTTAGNNANSVNVSSDLSTMTNAPALVEKFNDIKENMAVKLDFLKASHFKSAKHLSTTYVDNLPSINKKRV</sequence>
<feature type="region of interest" description="Disordered" evidence="1">
    <location>
        <begin position="1"/>
        <end position="26"/>
    </location>
</feature>
<gene>
    <name evidence="2" type="ORF">INT45_014032</name>
</gene>
<feature type="compositionally biased region" description="Low complexity" evidence="1">
    <location>
        <begin position="8"/>
        <end position="24"/>
    </location>
</feature>
<comment type="caution">
    <text evidence="2">The sequence shown here is derived from an EMBL/GenBank/DDBJ whole genome shotgun (WGS) entry which is preliminary data.</text>
</comment>
<proteinExistence type="predicted"/>
<keyword evidence="3" id="KW-1185">Reference proteome</keyword>
<protein>
    <submittedName>
        <fullName evidence="2">Uncharacterized protein</fullName>
    </submittedName>
</protein>
<dbReference type="Proteomes" id="UP000646827">
    <property type="component" value="Unassembled WGS sequence"/>
</dbReference>